<dbReference type="KEGG" id="csy:CENSYa_2014"/>
<dbReference type="Proteomes" id="UP000000758">
    <property type="component" value="Chromosome"/>
</dbReference>
<accession>A0RZ51</accession>
<dbReference type="Gene3D" id="2.40.50.100">
    <property type="match status" value="1"/>
</dbReference>
<dbReference type="PATRIC" id="fig|414004.10.peg.1846"/>
<evidence type="ECO:0000256" key="1">
    <source>
        <dbReference type="HAMAP-Rule" id="MF_00975"/>
    </source>
</evidence>
<feature type="binding site" evidence="1">
    <location>
        <position position="340"/>
    </location>
    <ligand>
        <name>Zn(2+)</name>
        <dbReference type="ChEBI" id="CHEBI:29105"/>
    </ligand>
</feature>
<dbReference type="AlphaFoldDB" id="A0RZ51"/>
<dbReference type="HAMAP" id="MF_00975">
    <property type="entry name" value="Exosome_Csl4"/>
    <property type="match status" value="1"/>
</dbReference>
<feature type="compositionally biased region" description="Basic residues" evidence="2">
    <location>
        <begin position="1"/>
        <end position="18"/>
    </location>
</feature>
<protein>
    <recommendedName>
        <fullName evidence="1">Exosome complex component Csl4</fullName>
    </recommendedName>
</protein>
<dbReference type="GO" id="GO:0000178">
    <property type="term" value="C:exosome (RNase complex)"/>
    <property type="evidence" value="ECO:0007669"/>
    <property type="project" value="UniProtKB-KW"/>
</dbReference>
<feature type="binding site" evidence="1">
    <location>
        <position position="182"/>
    </location>
    <ligand>
        <name>Zn(2+)</name>
        <dbReference type="ChEBI" id="CHEBI:29105"/>
    </ligand>
</feature>
<organism evidence="3 4">
    <name type="scientific">Cenarchaeum symbiosum (strain A)</name>
    <dbReference type="NCBI Taxonomy" id="414004"/>
    <lineage>
        <taxon>Archaea</taxon>
        <taxon>Nitrososphaerota</taxon>
        <taxon>Candidatus Cenarchaeales</taxon>
        <taxon>Candidatus Cenarchaeaceae</taxon>
        <taxon>Candidatus Cenarchaeum</taxon>
    </lineage>
</organism>
<dbReference type="SUPFAM" id="SSF110324">
    <property type="entry name" value="Ribosomal L27 protein-like"/>
    <property type="match status" value="1"/>
</dbReference>
<dbReference type="GO" id="GO:0006401">
    <property type="term" value="P:RNA catabolic process"/>
    <property type="evidence" value="ECO:0007669"/>
    <property type="project" value="UniProtKB-UniRule"/>
</dbReference>
<keyword evidence="1" id="KW-0963">Cytoplasm</keyword>
<sequence>MLSASKNHKIHARKRKACRQGQAPADPPQRVIIPTRGLRIMPDSFTIPGDVIASIEEYEAGKNAFDDGDKVRAAGVGTAEFDKSSRVANIKVPRLLPIPDAGDTIIGSVAAVMTHRFAVSMKLINGRPITSGIECMCSTRNIRKSTVTLVNDIVVLKIIKRINGDIHAGMNDPSLGVLFTKCRKCGKDVIRNHDGLKKGRRDDRGDRRDGGRDFDRRRGDSFGDRRRDRDDFADRRRDREDGDRRRGDFGDRRRDRDDFADRRRDREDSGDRRRGDSFGDRRRDRDDFADRRRDREDSGDRRRGDFGDRRREGRDGGRGFDRRRSWDAPERDYNIKCTECGWVDERKLSSDFGNEKLLSPGV</sequence>
<dbReference type="GO" id="GO:0005737">
    <property type="term" value="C:cytoplasm"/>
    <property type="evidence" value="ECO:0007669"/>
    <property type="project" value="UniProtKB-SubCell"/>
</dbReference>
<dbReference type="GO" id="GO:0008270">
    <property type="term" value="F:zinc ion binding"/>
    <property type="evidence" value="ECO:0007669"/>
    <property type="project" value="UniProtKB-UniRule"/>
</dbReference>
<gene>
    <name evidence="1" type="primary">csl4</name>
    <name evidence="3" type="ordered locus">CENSYa_2014</name>
</gene>
<evidence type="ECO:0000313" key="4">
    <source>
        <dbReference type="Proteomes" id="UP000000758"/>
    </source>
</evidence>
<evidence type="ECO:0000256" key="2">
    <source>
        <dbReference type="SAM" id="MobiDB-lite"/>
    </source>
</evidence>
<feature type="region of interest" description="Disordered" evidence="2">
    <location>
        <begin position="1"/>
        <end position="30"/>
    </location>
</feature>
<dbReference type="Gene3D" id="2.40.50.140">
    <property type="entry name" value="Nucleic acid-binding proteins"/>
    <property type="match status" value="1"/>
</dbReference>
<comment type="similarity">
    <text evidence="1">Belongs to the CSL4 family.</text>
</comment>
<dbReference type="InterPro" id="IPR012340">
    <property type="entry name" value="NA-bd_OB-fold"/>
</dbReference>
<comment type="subunit">
    <text evidence="1">Component of the archaeal exosome complex. Forms a trimer of Rrp4 and/or Csl4 subunits. The trimer associates with an hexameric ring-like arrangement composed of 3 Rrp41-Rrp42 heterodimers. Interacts with DnaG.</text>
</comment>
<dbReference type="InterPro" id="IPR030850">
    <property type="entry name" value="Exosome_Csl4_arc"/>
</dbReference>
<reference evidence="3 4" key="1">
    <citation type="journal article" date="2006" name="Proc. Natl. Acad. Sci. U.S.A.">
        <title>Genomic analysis of the uncultivated marine crenarchaeote Cenarchaeum symbiosum.</title>
        <authorList>
            <person name="Hallam S.J."/>
            <person name="Konstantinidis K.T."/>
            <person name="Putnam N."/>
            <person name="Schleper C."/>
            <person name="Watanabe Y."/>
            <person name="Sugahara J."/>
            <person name="Preston C."/>
            <person name="de la Torre J."/>
            <person name="Richardson P.M."/>
            <person name="DeLong E.F."/>
        </authorList>
    </citation>
    <scope>NUCLEOTIDE SEQUENCE [LARGE SCALE GENOMIC DNA]</scope>
    <source>
        <strain evidence="4">A</strain>
    </source>
</reference>
<dbReference type="EMBL" id="DP000238">
    <property type="protein sequence ID" value="ABK78618.1"/>
    <property type="molecule type" value="Genomic_DNA"/>
</dbReference>
<feature type="region of interest" description="Disordered" evidence="2">
    <location>
        <begin position="294"/>
        <end position="325"/>
    </location>
</feature>
<proteinExistence type="inferred from homology"/>
<dbReference type="EnsemblBacteria" id="ABK78618">
    <property type="protein sequence ID" value="ABK78618"/>
    <property type="gene ID" value="CENSYa_2014"/>
</dbReference>
<keyword evidence="1" id="KW-0862">Zinc</keyword>
<feature type="region of interest" description="Disordered" evidence="2">
    <location>
        <begin position="193"/>
        <end position="224"/>
    </location>
</feature>
<feature type="binding site" evidence="1">
    <location>
        <position position="185"/>
    </location>
    <ligand>
        <name>Zn(2+)</name>
        <dbReference type="ChEBI" id="CHEBI:29105"/>
    </ligand>
</feature>
<evidence type="ECO:0000313" key="3">
    <source>
        <dbReference type="EMBL" id="ABK78618.1"/>
    </source>
</evidence>
<keyword evidence="1" id="KW-0271">Exosome</keyword>
<dbReference type="HOGENOM" id="CLU_764206_0_0_2"/>
<comment type="function">
    <text evidence="1">Non-catalytic component of the exosome, which is a complex involved in RNA degradation. Increases the RNA binding and the efficiency of RNA degradation. Helpful for the interaction of the exosome with A-poor RNAs.</text>
</comment>
<feature type="binding site" evidence="1">
    <location>
        <position position="337"/>
    </location>
    <ligand>
        <name>Zn(2+)</name>
        <dbReference type="ChEBI" id="CHEBI:29105"/>
    </ligand>
</feature>
<comment type="subcellular location">
    <subcellularLocation>
        <location evidence="1">Cytoplasm</location>
    </subcellularLocation>
</comment>
<keyword evidence="4" id="KW-1185">Reference proteome</keyword>
<dbReference type="NCBIfam" id="NF034126">
    <property type="entry name" value="PRK09521.1"/>
    <property type="match status" value="1"/>
</dbReference>
<dbReference type="GO" id="GO:0006396">
    <property type="term" value="P:RNA processing"/>
    <property type="evidence" value="ECO:0007669"/>
    <property type="project" value="InterPro"/>
</dbReference>
<dbReference type="STRING" id="414004.CENSYa_2014"/>
<name>A0RZ51_CENSY</name>
<keyword evidence="1" id="KW-0479">Metal-binding</keyword>